<sequence length="127" mass="13925">MADWNMEIDEEKQRAYLTLSGDLGVDGHAEAADACERAAERLEEGFDLINDMRTLKPSGEEAMRETERGKRALAKGGMAAAVRVVSESTTGQMRFDRAGEGAESYAVAKAESVDEAEKLLDKRRQEA</sequence>
<dbReference type="EMBL" id="FOCX01000011">
    <property type="protein sequence ID" value="SEO36961.1"/>
    <property type="molecule type" value="Genomic_DNA"/>
</dbReference>
<evidence type="ECO:0000313" key="2">
    <source>
        <dbReference type="Proteomes" id="UP000198775"/>
    </source>
</evidence>
<organism evidence="1 2">
    <name type="scientific">Halorientalis persicus</name>
    <dbReference type="NCBI Taxonomy" id="1367881"/>
    <lineage>
        <taxon>Archaea</taxon>
        <taxon>Methanobacteriati</taxon>
        <taxon>Methanobacteriota</taxon>
        <taxon>Stenosarchaea group</taxon>
        <taxon>Halobacteria</taxon>
        <taxon>Halobacteriales</taxon>
        <taxon>Haloarculaceae</taxon>
        <taxon>Halorientalis</taxon>
    </lineage>
</organism>
<name>A0A1H8P582_9EURY</name>
<keyword evidence="2" id="KW-1185">Reference proteome</keyword>
<proteinExistence type="predicted"/>
<gene>
    <name evidence="1" type="ORF">SAMN05216388_1011153</name>
</gene>
<reference evidence="2" key="1">
    <citation type="submission" date="2016-10" db="EMBL/GenBank/DDBJ databases">
        <authorList>
            <person name="Varghese N."/>
            <person name="Submissions S."/>
        </authorList>
    </citation>
    <scope>NUCLEOTIDE SEQUENCE [LARGE SCALE GENOMIC DNA]</scope>
    <source>
        <strain evidence="2">IBRC-M 10043</strain>
    </source>
</reference>
<dbReference type="OrthoDB" id="239329at2157"/>
<dbReference type="Proteomes" id="UP000198775">
    <property type="component" value="Unassembled WGS sequence"/>
</dbReference>
<dbReference type="RefSeq" id="WP_092660848.1">
    <property type="nucleotide sequence ID" value="NZ_FOCX01000011.1"/>
</dbReference>
<protein>
    <submittedName>
        <fullName evidence="1">Uncharacterized protein</fullName>
    </submittedName>
</protein>
<dbReference type="AlphaFoldDB" id="A0A1H8P582"/>
<evidence type="ECO:0000313" key="1">
    <source>
        <dbReference type="EMBL" id="SEO36961.1"/>
    </source>
</evidence>
<accession>A0A1H8P582</accession>